<sequence>MTPIKTKIQLLGHATFKVTTPENKVIIVDPWLIENPYIPQGLEEQDIIDLMLVTHGHEDHLDIHIKDIIRKTNPKIIANNICRRFLIEQDIPESSFEAMNYGGTLDLLGVRVSMVMAFHNAHIYLTDETITFPHAANGFILRMSDNTTIYFAGDTCVFGDMKLISEIYQPNIAVIPIGDRSMMGALEASFAVKLLNVRHVIPFHYGTFPEHTQTPDEFLELTKDYTDSKIHIIQAGEILNCSDLF</sequence>
<name>A0ABR6VZF4_9BACT</name>
<organism evidence="2 3">
    <name type="scientific">Rufibacter sediminis</name>
    <dbReference type="NCBI Taxonomy" id="2762756"/>
    <lineage>
        <taxon>Bacteria</taxon>
        <taxon>Pseudomonadati</taxon>
        <taxon>Bacteroidota</taxon>
        <taxon>Cytophagia</taxon>
        <taxon>Cytophagales</taxon>
        <taxon>Hymenobacteraceae</taxon>
        <taxon>Rufibacter</taxon>
    </lineage>
</organism>
<keyword evidence="3" id="KW-1185">Reference proteome</keyword>
<dbReference type="RefSeq" id="WP_186642016.1">
    <property type="nucleotide sequence ID" value="NZ_JACOAF010000058.1"/>
</dbReference>
<dbReference type="EMBL" id="JACOAF010000058">
    <property type="protein sequence ID" value="MBC3542310.1"/>
    <property type="molecule type" value="Genomic_DNA"/>
</dbReference>
<dbReference type="Proteomes" id="UP000659698">
    <property type="component" value="Unassembled WGS sequence"/>
</dbReference>
<evidence type="ECO:0000259" key="1">
    <source>
        <dbReference type="SMART" id="SM00849"/>
    </source>
</evidence>
<feature type="domain" description="Metallo-beta-lactamase" evidence="1">
    <location>
        <begin position="12"/>
        <end position="204"/>
    </location>
</feature>
<comment type="caution">
    <text evidence="2">The sequence shown here is derived from an EMBL/GenBank/DDBJ whole genome shotgun (WGS) entry which is preliminary data.</text>
</comment>
<dbReference type="NCBIfam" id="NF001911">
    <property type="entry name" value="PRK00685.1"/>
    <property type="match status" value="1"/>
</dbReference>
<proteinExistence type="predicted"/>
<dbReference type="InterPro" id="IPR036866">
    <property type="entry name" value="RibonucZ/Hydroxyglut_hydro"/>
</dbReference>
<dbReference type="PANTHER" id="PTHR43546:SF3">
    <property type="entry name" value="UPF0173 METAL-DEPENDENT HYDROLASE MJ1163"/>
    <property type="match status" value="1"/>
</dbReference>
<dbReference type="InterPro" id="IPR050114">
    <property type="entry name" value="UPF0173_UPF0282_UlaG_hydrolase"/>
</dbReference>
<dbReference type="Pfam" id="PF13483">
    <property type="entry name" value="Lactamase_B_3"/>
    <property type="match status" value="1"/>
</dbReference>
<evidence type="ECO:0000313" key="2">
    <source>
        <dbReference type="EMBL" id="MBC3542310.1"/>
    </source>
</evidence>
<dbReference type="SUPFAM" id="SSF56281">
    <property type="entry name" value="Metallo-hydrolase/oxidoreductase"/>
    <property type="match status" value="1"/>
</dbReference>
<gene>
    <name evidence="2" type="ORF">H7U12_21685</name>
</gene>
<evidence type="ECO:0000313" key="3">
    <source>
        <dbReference type="Proteomes" id="UP000659698"/>
    </source>
</evidence>
<reference evidence="2 3" key="1">
    <citation type="journal article" date="2019" name="Int. J. Syst. Evol. Microbiol.">
        <title>Rufibacter sediminis sp. nov., isolated from freshwater lake sediment.</title>
        <authorList>
            <person name="Qu J.H."/>
            <person name="Zhang L.J."/>
            <person name="Fu Y.H."/>
            <person name="Li H.F."/>
        </authorList>
    </citation>
    <scope>NUCLEOTIDE SEQUENCE [LARGE SCALE GENOMIC DNA]</scope>
    <source>
        <strain evidence="2 3">H-1</strain>
    </source>
</reference>
<accession>A0ABR6VZF4</accession>
<keyword evidence="2" id="KW-0378">Hydrolase</keyword>
<protein>
    <submittedName>
        <fullName evidence="2">Metal-dependent hydrolase</fullName>
    </submittedName>
</protein>
<dbReference type="Gene3D" id="3.60.15.10">
    <property type="entry name" value="Ribonuclease Z/Hydroxyacylglutathione hydrolase-like"/>
    <property type="match status" value="1"/>
</dbReference>
<dbReference type="SMART" id="SM00849">
    <property type="entry name" value="Lactamase_B"/>
    <property type="match status" value="1"/>
</dbReference>
<dbReference type="PANTHER" id="PTHR43546">
    <property type="entry name" value="UPF0173 METAL-DEPENDENT HYDROLASE MJ1163-RELATED"/>
    <property type="match status" value="1"/>
</dbReference>
<dbReference type="InterPro" id="IPR001279">
    <property type="entry name" value="Metallo-B-lactamas"/>
</dbReference>
<dbReference type="GO" id="GO:0016787">
    <property type="term" value="F:hydrolase activity"/>
    <property type="evidence" value="ECO:0007669"/>
    <property type="project" value="UniProtKB-KW"/>
</dbReference>